<evidence type="ECO:0000313" key="3">
    <source>
        <dbReference type="Proteomes" id="UP000471501"/>
    </source>
</evidence>
<gene>
    <name evidence="2" type="ORF">GON26_12545</name>
</gene>
<feature type="signal peptide" evidence="1">
    <location>
        <begin position="1"/>
        <end position="22"/>
    </location>
</feature>
<proteinExistence type="predicted"/>
<accession>A0A6I4NQE7</accession>
<dbReference type="Proteomes" id="UP000471501">
    <property type="component" value="Unassembled WGS sequence"/>
</dbReference>
<evidence type="ECO:0000313" key="2">
    <source>
        <dbReference type="EMBL" id="MWB95192.1"/>
    </source>
</evidence>
<sequence length="149" mass="17879">MKLIKIYCLISFLLLISCIGHKTDGRYITTHNNSTNSIYCFYTKKELNSIDSIPNMGKESIPKEDDFSYIIVPFWEEYIKTCDNQKIRYYIIKKDSVDKYGWKEIFKKNIYNKKYLFTIKDLDSLNWTITYDGNLRSPKFPYEKLRKCL</sequence>
<evidence type="ECO:0008006" key="4">
    <source>
        <dbReference type="Google" id="ProtNLM"/>
    </source>
</evidence>
<dbReference type="RefSeq" id="WP_160375110.1">
    <property type="nucleotide sequence ID" value="NZ_WSTB01000006.1"/>
</dbReference>
<keyword evidence="1" id="KW-0732">Signal</keyword>
<evidence type="ECO:0000256" key="1">
    <source>
        <dbReference type="SAM" id="SignalP"/>
    </source>
</evidence>
<keyword evidence="3" id="KW-1185">Reference proteome</keyword>
<comment type="caution">
    <text evidence="2">The sequence shown here is derived from an EMBL/GenBank/DDBJ whole genome shotgun (WGS) entry which is preliminary data.</text>
</comment>
<organism evidence="2 3">
    <name type="scientific">Flavobacterium hydrocarbonoxydans</name>
    <dbReference type="NCBI Taxonomy" id="2683249"/>
    <lineage>
        <taxon>Bacteria</taxon>
        <taxon>Pseudomonadati</taxon>
        <taxon>Bacteroidota</taxon>
        <taxon>Flavobacteriia</taxon>
        <taxon>Flavobacteriales</taxon>
        <taxon>Flavobacteriaceae</taxon>
        <taxon>Flavobacterium</taxon>
    </lineage>
</organism>
<feature type="chain" id="PRO_5026123042" description="Lipoprotein" evidence="1">
    <location>
        <begin position="23"/>
        <end position="149"/>
    </location>
</feature>
<protein>
    <recommendedName>
        <fullName evidence="4">Lipoprotein</fullName>
    </recommendedName>
</protein>
<dbReference type="AlphaFoldDB" id="A0A6I4NQE7"/>
<dbReference type="EMBL" id="WSTB01000006">
    <property type="protein sequence ID" value="MWB95192.1"/>
    <property type="molecule type" value="Genomic_DNA"/>
</dbReference>
<name>A0A6I4NQE7_9FLAO</name>
<dbReference type="PROSITE" id="PS51257">
    <property type="entry name" value="PROKAR_LIPOPROTEIN"/>
    <property type="match status" value="1"/>
</dbReference>
<reference evidence="2 3" key="1">
    <citation type="submission" date="2019-12" db="EMBL/GenBank/DDBJ databases">
        <authorList>
            <person name="Kim Y.S."/>
        </authorList>
    </citation>
    <scope>NUCLEOTIDE SEQUENCE [LARGE SCALE GENOMIC DNA]</scope>
    <source>
        <strain evidence="2 3">GA093</strain>
    </source>
</reference>